<sequence length="653" mass="72146">MLPLAPVHLLIALCLLQFFCLSKAQSPDVACDNSMNFTSGDAYQKNLNATLASLASNASLTGYYTSTTGHNPDTIYGLIWCPDFVSREDCQSCSKTAASNITQLCPNQKGAFMCDEHCTLRYSGTRFFSVADSVLRLCYYNIQIATNQGQFNAQLGNLLRTLSTKAAVSPSRSAVGIVNYTDFINIYGMGQCVNDLSESDCFSCLLSMISYIPQCSDKKVGSRMYGLSCFIRYETYPFFPLSVPTAPPSPSPPQPKSNPSVTANSSIPPGISRTTIIVVISVAVGLTAVVAIICGCLFLTKAKKKSVDDVSEEGYNRMDSLMFELNTLREATENFCNEYKLGQGGFGPVYKGKLRDGREIAVKRLSSSSGQGLEELKSEVTLVARLLHQNLVTLLGFCLEEEEKLLVYEYLPNGSLDKVLFDQDKRSTLDWERRYKIIVGIARGLLYLHEDSQLRIIHRDLKASNILLGESMIPKISDFGLARLFPGSQTQGNTNRIAGTYGYMAPEYLKKGHFSTKSDVYSFGILVLEIITGQKNSRFRDSVNLQTYAWKQWINGTALELVDPTLADKWQTNEVLKCIHIGLLCVQEAVSDRRAMSQIVMLLSSDTITCPPPSRPGFFVSKESFGSNSVMEAPQESLQHSINQVSITELDPR</sequence>
<feature type="signal peptide" evidence="18">
    <location>
        <begin position="1"/>
        <end position="24"/>
    </location>
</feature>
<keyword evidence="5 18" id="KW-0732">Signal</keyword>
<dbReference type="Pfam" id="PF01657">
    <property type="entry name" value="Stress-antifung"/>
    <property type="match status" value="2"/>
</dbReference>
<feature type="compositionally biased region" description="Pro residues" evidence="16">
    <location>
        <begin position="247"/>
        <end position="256"/>
    </location>
</feature>
<dbReference type="Pfam" id="PF07714">
    <property type="entry name" value="PK_Tyr_Ser-Thr"/>
    <property type="match status" value="1"/>
</dbReference>
<keyword evidence="2" id="KW-0723">Serine/threonine-protein kinase</keyword>
<dbReference type="SMART" id="SM00220">
    <property type="entry name" value="S_TKc"/>
    <property type="match status" value="1"/>
</dbReference>
<evidence type="ECO:0000256" key="7">
    <source>
        <dbReference type="ARBA" id="ARBA00022741"/>
    </source>
</evidence>
<keyword evidence="3" id="KW-0808">Transferase</keyword>
<dbReference type="GO" id="GO:0006950">
    <property type="term" value="P:response to stress"/>
    <property type="evidence" value="ECO:0007669"/>
    <property type="project" value="UniProtKB-ARBA"/>
</dbReference>
<dbReference type="Gene3D" id="3.30.430.20">
    <property type="entry name" value="Gnk2 domain, C-X8-C-X2-C motif"/>
    <property type="match status" value="2"/>
</dbReference>
<evidence type="ECO:0000313" key="22">
    <source>
        <dbReference type="Proteomes" id="UP001141552"/>
    </source>
</evidence>
<dbReference type="FunFam" id="3.30.200.20:FF:000142">
    <property type="entry name" value="Cysteine-rich receptor-like protein kinase 10"/>
    <property type="match status" value="1"/>
</dbReference>
<dbReference type="Proteomes" id="UP001141552">
    <property type="component" value="Unassembled WGS sequence"/>
</dbReference>
<keyword evidence="4 17" id="KW-0812">Transmembrane</keyword>
<keyword evidence="11 17" id="KW-0472">Membrane</keyword>
<dbReference type="GO" id="GO:0005886">
    <property type="term" value="C:plasma membrane"/>
    <property type="evidence" value="ECO:0007669"/>
    <property type="project" value="TreeGrafter"/>
</dbReference>
<dbReference type="SUPFAM" id="SSF56112">
    <property type="entry name" value="Protein kinase-like (PK-like)"/>
    <property type="match status" value="1"/>
</dbReference>
<name>A0A9Q0JRD3_9ROSI</name>
<dbReference type="OrthoDB" id="851534at2759"/>
<evidence type="ECO:0000256" key="1">
    <source>
        <dbReference type="ARBA" id="ARBA00004167"/>
    </source>
</evidence>
<evidence type="ECO:0000256" key="6">
    <source>
        <dbReference type="ARBA" id="ARBA00022737"/>
    </source>
</evidence>
<dbReference type="GO" id="GO:0005524">
    <property type="term" value="F:ATP binding"/>
    <property type="evidence" value="ECO:0007669"/>
    <property type="project" value="UniProtKB-KW"/>
</dbReference>
<reference evidence="21" key="1">
    <citation type="submission" date="2022-02" db="EMBL/GenBank/DDBJ databases">
        <authorList>
            <person name="Henning P.M."/>
            <person name="McCubbin A.G."/>
            <person name="Shore J.S."/>
        </authorList>
    </citation>
    <scope>NUCLEOTIDE SEQUENCE</scope>
    <source>
        <strain evidence="21">F60SS</strain>
        <tissue evidence="21">Leaves</tissue>
    </source>
</reference>
<dbReference type="PROSITE" id="PS00108">
    <property type="entry name" value="PROTEIN_KINASE_ST"/>
    <property type="match status" value="1"/>
</dbReference>
<dbReference type="AlphaFoldDB" id="A0A9Q0JRD3"/>
<dbReference type="InterPro" id="IPR008271">
    <property type="entry name" value="Ser/Thr_kinase_AS"/>
</dbReference>
<dbReference type="CDD" id="cd14066">
    <property type="entry name" value="STKc_IRAK"/>
    <property type="match status" value="1"/>
</dbReference>
<feature type="domain" description="Gnk2-homologous" evidence="20">
    <location>
        <begin position="133"/>
        <end position="238"/>
    </location>
</feature>
<feature type="region of interest" description="Disordered" evidence="16">
    <location>
        <begin position="247"/>
        <end position="266"/>
    </location>
</feature>
<keyword evidence="22" id="KW-1185">Reference proteome</keyword>
<feature type="domain" description="Gnk2-homologous" evidence="20">
    <location>
        <begin position="25"/>
        <end position="127"/>
    </location>
</feature>
<evidence type="ECO:0000256" key="12">
    <source>
        <dbReference type="ARBA" id="ARBA00023170"/>
    </source>
</evidence>
<evidence type="ECO:0000256" key="4">
    <source>
        <dbReference type="ARBA" id="ARBA00022692"/>
    </source>
</evidence>
<dbReference type="InterPro" id="IPR002902">
    <property type="entry name" value="GNK2"/>
</dbReference>
<dbReference type="PROSITE" id="PS50011">
    <property type="entry name" value="PROTEIN_KINASE_DOM"/>
    <property type="match status" value="1"/>
</dbReference>
<evidence type="ECO:0000256" key="14">
    <source>
        <dbReference type="ARBA" id="ARBA00047558"/>
    </source>
</evidence>
<dbReference type="Gene3D" id="1.10.510.10">
    <property type="entry name" value="Transferase(Phosphotransferase) domain 1"/>
    <property type="match status" value="1"/>
</dbReference>
<evidence type="ECO:0000259" key="19">
    <source>
        <dbReference type="PROSITE" id="PS50011"/>
    </source>
</evidence>
<evidence type="ECO:0000256" key="13">
    <source>
        <dbReference type="ARBA" id="ARBA00023180"/>
    </source>
</evidence>
<dbReference type="FunFam" id="1.10.510.10:FF:000129">
    <property type="entry name" value="cysteine-rich receptor-like protein kinase 10"/>
    <property type="match status" value="1"/>
</dbReference>
<organism evidence="21 22">
    <name type="scientific">Turnera subulata</name>
    <dbReference type="NCBI Taxonomy" id="218843"/>
    <lineage>
        <taxon>Eukaryota</taxon>
        <taxon>Viridiplantae</taxon>
        <taxon>Streptophyta</taxon>
        <taxon>Embryophyta</taxon>
        <taxon>Tracheophyta</taxon>
        <taxon>Spermatophyta</taxon>
        <taxon>Magnoliopsida</taxon>
        <taxon>eudicotyledons</taxon>
        <taxon>Gunneridae</taxon>
        <taxon>Pentapetalae</taxon>
        <taxon>rosids</taxon>
        <taxon>fabids</taxon>
        <taxon>Malpighiales</taxon>
        <taxon>Passifloraceae</taxon>
        <taxon>Turnera</taxon>
    </lineage>
</organism>
<keyword evidence="12" id="KW-0675">Receptor</keyword>
<dbReference type="PANTHER" id="PTHR27002:SF1040">
    <property type="entry name" value="OS07G0538400 PROTEIN"/>
    <property type="match status" value="1"/>
</dbReference>
<proteinExistence type="predicted"/>
<dbReference type="Gene3D" id="3.30.200.20">
    <property type="entry name" value="Phosphorylase Kinase, domain 1"/>
    <property type="match status" value="1"/>
</dbReference>
<dbReference type="EMBL" id="JAKUCV010000100">
    <property type="protein sequence ID" value="KAJ4851278.1"/>
    <property type="molecule type" value="Genomic_DNA"/>
</dbReference>
<gene>
    <name evidence="21" type="ORF">Tsubulata_019971</name>
</gene>
<dbReference type="PANTHER" id="PTHR27002">
    <property type="entry name" value="RECEPTOR-LIKE SERINE/THREONINE-PROTEIN KINASE SD1-8"/>
    <property type="match status" value="1"/>
</dbReference>
<keyword evidence="13" id="KW-0325">Glycoprotein</keyword>
<keyword evidence="8" id="KW-0418">Kinase</keyword>
<keyword evidence="7" id="KW-0547">Nucleotide-binding</keyword>
<evidence type="ECO:0000256" key="2">
    <source>
        <dbReference type="ARBA" id="ARBA00022527"/>
    </source>
</evidence>
<dbReference type="InterPro" id="IPR038408">
    <property type="entry name" value="GNK2_sf"/>
</dbReference>
<keyword evidence="6" id="KW-0677">Repeat</keyword>
<protein>
    <recommendedName>
        <fullName evidence="23">Protein kinase domain-containing protein</fullName>
    </recommendedName>
</protein>
<evidence type="ECO:0000256" key="11">
    <source>
        <dbReference type="ARBA" id="ARBA00023136"/>
    </source>
</evidence>
<evidence type="ECO:0000256" key="5">
    <source>
        <dbReference type="ARBA" id="ARBA00022729"/>
    </source>
</evidence>
<feature type="chain" id="PRO_5040278032" description="Protein kinase domain-containing protein" evidence="18">
    <location>
        <begin position="25"/>
        <end position="653"/>
    </location>
</feature>
<accession>A0A9Q0JRD3</accession>
<dbReference type="InterPro" id="IPR001245">
    <property type="entry name" value="Ser-Thr/Tyr_kinase_cat_dom"/>
</dbReference>
<evidence type="ECO:0000256" key="8">
    <source>
        <dbReference type="ARBA" id="ARBA00022777"/>
    </source>
</evidence>
<keyword evidence="10 17" id="KW-1133">Transmembrane helix</keyword>
<dbReference type="CDD" id="cd23509">
    <property type="entry name" value="Gnk2-like"/>
    <property type="match status" value="2"/>
</dbReference>
<evidence type="ECO:0000256" key="16">
    <source>
        <dbReference type="SAM" id="MobiDB-lite"/>
    </source>
</evidence>
<evidence type="ECO:0000259" key="20">
    <source>
        <dbReference type="PROSITE" id="PS51473"/>
    </source>
</evidence>
<dbReference type="PROSITE" id="PS51473">
    <property type="entry name" value="GNK2"/>
    <property type="match status" value="2"/>
</dbReference>
<comment type="catalytic activity">
    <reaction evidence="14">
        <text>L-seryl-[protein] + ATP = O-phospho-L-seryl-[protein] + ADP + H(+)</text>
        <dbReference type="Rhea" id="RHEA:17989"/>
        <dbReference type="Rhea" id="RHEA-COMP:9863"/>
        <dbReference type="Rhea" id="RHEA-COMP:11604"/>
        <dbReference type="ChEBI" id="CHEBI:15378"/>
        <dbReference type="ChEBI" id="CHEBI:29999"/>
        <dbReference type="ChEBI" id="CHEBI:30616"/>
        <dbReference type="ChEBI" id="CHEBI:83421"/>
        <dbReference type="ChEBI" id="CHEBI:456216"/>
    </reaction>
</comment>
<feature type="domain" description="Protein kinase" evidence="19">
    <location>
        <begin position="335"/>
        <end position="583"/>
    </location>
</feature>
<evidence type="ECO:0000256" key="3">
    <source>
        <dbReference type="ARBA" id="ARBA00022679"/>
    </source>
</evidence>
<dbReference type="InterPro" id="IPR011009">
    <property type="entry name" value="Kinase-like_dom_sf"/>
</dbReference>
<evidence type="ECO:0000313" key="21">
    <source>
        <dbReference type="EMBL" id="KAJ4851278.1"/>
    </source>
</evidence>
<feature type="transmembrane region" description="Helical" evidence="17">
    <location>
        <begin position="276"/>
        <end position="299"/>
    </location>
</feature>
<evidence type="ECO:0000256" key="15">
    <source>
        <dbReference type="ARBA" id="ARBA00047951"/>
    </source>
</evidence>
<evidence type="ECO:0000256" key="10">
    <source>
        <dbReference type="ARBA" id="ARBA00022989"/>
    </source>
</evidence>
<evidence type="ECO:0000256" key="17">
    <source>
        <dbReference type="SAM" id="Phobius"/>
    </source>
</evidence>
<keyword evidence="9" id="KW-0067">ATP-binding</keyword>
<dbReference type="InterPro" id="IPR000719">
    <property type="entry name" value="Prot_kinase_dom"/>
</dbReference>
<comment type="subcellular location">
    <subcellularLocation>
        <location evidence="1">Membrane</location>
        <topology evidence="1">Single-pass membrane protein</topology>
    </subcellularLocation>
</comment>
<comment type="caution">
    <text evidence="21">The sequence shown here is derived from an EMBL/GenBank/DDBJ whole genome shotgun (WGS) entry which is preliminary data.</text>
</comment>
<evidence type="ECO:0000256" key="9">
    <source>
        <dbReference type="ARBA" id="ARBA00022840"/>
    </source>
</evidence>
<dbReference type="GO" id="GO:0004674">
    <property type="term" value="F:protein serine/threonine kinase activity"/>
    <property type="evidence" value="ECO:0007669"/>
    <property type="project" value="UniProtKB-KW"/>
</dbReference>
<evidence type="ECO:0008006" key="23">
    <source>
        <dbReference type="Google" id="ProtNLM"/>
    </source>
</evidence>
<evidence type="ECO:0000256" key="18">
    <source>
        <dbReference type="SAM" id="SignalP"/>
    </source>
</evidence>
<reference evidence="21" key="2">
    <citation type="journal article" date="2023" name="Plants (Basel)">
        <title>Annotation of the Turnera subulata (Passifloraceae) Draft Genome Reveals the S-Locus Evolved after the Divergence of Turneroideae from Passifloroideae in a Stepwise Manner.</title>
        <authorList>
            <person name="Henning P.M."/>
            <person name="Roalson E.H."/>
            <person name="Mir W."/>
            <person name="McCubbin A.G."/>
            <person name="Shore J.S."/>
        </authorList>
    </citation>
    <scope>NUCLEOTIDE SEQUENCE</scope>
    <source>
        <strain evidence="21">F60SS</strain>
    </source>
</reference>
<comment type="catalytic activity">
    <reaction evidence="15">
        <text>L-threonyl-[protein] + ATP = O-phospho-L-threonyl-[protein] + ADP + H(+)</text>
        <dbReference type="Rhea" id="RHEA:46608"/>
        <dbReference type="Rhea" id="RHEA-COMP:11060"/>
        <dbReference type="Rhea" id="RHEA-COMP:11605"/>
        <dbReference type="ChEBI" id="CHEBI:15378"/>
        <dbReference type="ChEBI" id="CHEBI:30013"/>
        <dbReference type="ChEBI" id="CHEBI:30616"/>
        <dbReference type="ChEBI" id="CHEBI:61977"/>
        <dbReference type="ChEBI" id="CHEBI:456216"/>
    </reaction>
</comment>